<dbReference type="RefSeq" id="WP_067508690.1">
    <property type="nucleotide sequence ID" value="NZ_QNRE01000013.1"/>
</dbReference>
<reference evidence="1 2" key="1">
    <citation type="submission" date="2018-06" db="EMBL/GenBank/DDBJ databases">
        <title>Genomic Encyclopedia of Type Strains, Phase IV (KMG-IV): sequencing the most valuable type-strain genomes for metagenomic binning, comparative biology and taxonomic classification.</title>
        <authorList>
            <person name="Goeker M."/>
        </authorList>
    </citation>
    <scope>NUCLEOTIDE SEQUENCE [LARGE SCALE GENOMIC DNA]</scope>
    <source>
        <strain evidence="1 2">DSM 44599</strain>
    </source>
</reference>
<sequence length="500" mass="54570">MELSAIERQVAVDRSAARDRTFEAEVRLAASLGELAKALLATRTNGAPRDRTTEALAPAQESVGIRLHWLIQGEVSARFAGELQDALRVFEQAARQTGHRELAASTIRNACHAYREVAQTFPQVAGMCADGLGKCGVWLGRLDQDAAVAAAEDAARIRAELASANPDLAGKYLASLSTLLRTLMIGRSRKQALSMYRERYSAYTSTGMSIRLRACGIRDLDLTPKSLNALRELECRTLEQAGRLTQTQILRKTSGDLSTVEEINWRLALVGLRPLVPGEDPEPPSMPLEIGPTFGALAVRCPDRDAIAQLREAVAAAYAEDDIELVDSSTYLVADDEDWVIGRADFNTAPSLGDDVVIIEMSYGGWVTVMSLNWELAPVGKHPLALRLSRQWPVVSVTVTENTSYELCRYEQGRATQYAALGRPSGPATLDEPLAPLDFGVLAAHGANFATENKLRAAFGNTQSFANLTYLPSAGIRQLRKTMPLIDHEHVLFFRKSGRP</sequence>
<proteinExistence type="predicted"/>
<dbReference type="EMBL" id="QNRE01000013">
    <property type="protein sequence ID" value="RBO86603.1"/>
    <property type="molecule type" value="Genomic_DNA"/>
</dbReference>
<comment type="caution">
    <text evidence="1">The sequence shown here is derived from an EMBL/GenBank/DDBJ whole genome shotgun (WGS) entry which is preliminary data.</text>
</comment>
<keyword evidence="2" id="KW-1185">Reference proteome</keyword>
<organism evidence="1 2">
    <name type="scientific">Nocardia puris</name>
    <dbReference type="NCBI Taxonomy" id="208602"/>
    <lineage>
        <taxon>Bacteria</taxon>
        <taxon>Bacillati</taxon>
        <taxon>Actinomycetota</taxon>
        <taxon>Actinomycetes</taxon>
        <taxon>Mycobacteriales</taxon>
        <taxon>Nocardiaceae</taxon>
        <taxon>Nocardia</taxon>
    </lineage>
</organism>
<dbReference type="AlphaFoldDB" id="A0A366D988"/>
<evidence type="ECO:0000313" key="2">
    <source>
        <dbReference type="Proteomes" id="UP000252586"/>
    </source>
</evidence>
<protein>
    <submittedName>
        <fullName evidence="1">Uncharacterized protein</fullName>
    </submittedName>
</protein>
<name>A0A366D988_9NOCA</name>
<dbReference type="STRING" id="1210090.GCA_001613185_02827"/>
<gene>
    <name evidence="1" type="ORF">DFR74_113146</name>
</gene>
<dbReference type="Proteomes" id="UP000252586">
    <property type="component" value="Unassembled WGS sequence"/>
</dbReference>
<accession>A0A366D988</accession>
<evidence type="ECO:0000313" key="1">
    <source>
        <dbReference type="EMBL" id="RBO86603.1"/>
    </source>
</evidence>
<dbReference type="OrthoDB" id="4565353at2"/>